<dbReference type="Proteomes" id="UP000245207">
    <property type="component" value="Unassembled WGS sequence"/>
</dbReference>
<evidence type="ECO:0000313" key="6">
    <source>
        <dbReference type="EMBL" id="PWA85061.1"/>
    </source>
</evidence>
<evidence type="ECO:0000313" key="7">
    <source>
        <dbReference type="Proteomes" id="UP000245207"/>
    </source>
</evidence>
<sequence>MTISFLKDVNSEKDRWTIKVKVVSLWKQYYINSNPPALASMDMIFKDEQGTTIHATIRAGFISDFDKLLQENADFLISNFNVKKNVDGTKLTPHQYKLHFVKKTNVRHCQDFTCDNEDDGLQLLSFQDFNNTTFDTAYAFDVIGRLINNKDITILNGKNGTPYATFAKDSTKAPKVTSYDYIIVGVGTSGCALAATLSQGAKVLVLERANLGPTSPSQTLVSTDGVVNHRARVLGGGSALNAGFFTEAEPDFINEARLDPKLVWESYQWVAKKVEFEPKVLAWPEAVRDGLLEADREKTHGCRFARVYADPSNIAVYLNATVHRILFKADEPKAIGVLYKDKKGKEHTAVLNEGSLLNEPVGQGLSDNPMNIVIVPTTQTVEISLIEVVGITRFGSYIESLSTHINLPFLRKYGSQCAHFVNMTTNIDEIISIIGRCWNLDLSRLNVGVIVEKVTDPRDLQTCVRGMETIINVLESTALSKFRDPFLSVNELLALVVALPLNLRPRHINAPFNLEQYCKDTVMTIWHYHGGCQVGRVVDYNYKVVGVGALRVIDSSTLLSSQGTNPQATIMMLGKVHGCKNAGRKGGILKDIGDVLRCSGKYMSTYKLVLSNVNTKF</sequence>
<dbReference type="GO" id="GO:0016614">
    <property type="term" value="F:oxidoreductase activity, acting on CH-OH group of donors"/>
    <property type="evidence" value="ECO:0007669"/>
    <property type="project" value="InterPro"/>
</dbReference>
<keyword evidence="3" id="KW-0732">Signal</keyword>
<dbReference type="GO" id="GO:0050660">
    <property type="term" value="F:flavin adenine dinucleotide binding"/>
    <property type="evidence" value="ECO:0007669"/>
    <property type="project" value="InterPro"/>
</dbReference>
<comment type="cofactor">
    <cofactor evidence="1">
        <name>FAD</name>
        <dbReference type="ChEBI" id="CHEBI:57692"/>
    </cofactor>
</comment>
<dbReference type="SUPFAM" id="SSF54373">
    <property type="entry name" value="FAD-linked reductases, C-terminal domain"/>
    <property type="match status" value="1"/>
</dbReference>
<keyword evidence="4" id="KW-0274">FAD</keyword>
<dbReference type="InterPro" id="IPR007867">
    <property type="entry name" value="GMC_OxRtase_C"/>
</dbReference>
<organism evidence="6 7">
    <name type="scientific">Artemisia annua</name>
    <name type="common">Sweet wormwood</name>
    <dbReference type="NCBI Taxonomy" id="35608"/>
    <lineage>
        <taxon>Eukaryota</taxon>
        <taxon>Viridiplantae</taxon>
        <taxon>Streptophyta</taxon>
        <taxon>Embryophyta</taxon>
        <taxon>Tracheophyta</taxon>
        <taxon>Spermatophyta</taxon>
        <taxon>Magnoliopsida</taxon>
        <taxon>eudicotyledons</taxon>
        <taxon>Gunneridae</taxon>
        <taxon>Pentapetalae</taxon>
        <taxon>asterids</taxon>
        <taxon>campanulids</taxon>
        <taxon>Asterales</taxon>
        <taxon>Asteraceae</taxon>
        <taxon>Asteroideae</taxon>
        <taxon>Anthemideae</taxon>
        <taxon>Artemisiinae</taxon>
        <taxon>Artemisia</taxon>
    </lineage>
</organism>
<name>A0A2U1PH17_ARTAN</name>
<dbReference type="InterPro" id="IPR000172">
    <property type="entry name" value="GMC_OxRdtase_N"/>
</dbReference>
<dbReference type="EMBL" id="PKPP01001163">
    <property type="protein sequence ID" value="PWA85061.1"/>
    <property type="molecule type" value="Genomic_DNA"/>
</dbReference>
<dbReference type="CDD" id="cd04480">
    <property type="entry name" value="RPA1_DBD_A_like"/>
    <property type="match status" value="1"/>
</dbReference>
<dbReference type="OrthoDB" id="1931061at2759"/>
<evidence type="ECO:0000256" key="1">
    <source>
        <dbReference type="ARBA" id="ARBA00001974"/>
    </source>
</evidence>
<accession>A0A2U1PH17</accession>
<dbReference type="Pfam" id="PF02721">
    <property type="entry name" value="DUF223"/>
    <property type="match status" value="1"/>
</dbReference>
<keyword evidence="2" id="KW-0285">Flavoprotein</keyword>
<evidence type="ECO:0000256" key="2">
    <source>
        <dbReference type="ARBA" id="ARBA00022630"/>
    </source>
</evidence>
<dbReference type="Gene3D" id="3.30.410.40">
    <property type="match status" value="2"/>
</dbReference>
<evidence type="ECO:0000256" key="3">
    <source>
        <dbReference type="ARBA" id="ARBA00022729"/>
    </source>
</evidence>
<keyword evidence="7" id="KW-1185">Reference proteome</keyword>
<gene>
    <name evidence="6" type="ORF">CTI12_AA153430</name>
</gene>
<dbReference type="InterPro" id="IPR036188">
    <property type="entry name" value="FAD/NAD-bd_sf"/>
</dbReference>
<evidence type="ECO:0000259" key="5">
    <source>
        <dbReference type="PROSITE" id="PS00623"/>
    </source>
</evidence>
<proteinExistence type="predicted"/>
<comment type="caution">
    <text evidence="6">The sequence shown here is derived from an EMBL/GenBank/DDBJ whole genome shotgun (WGS) entry which is preliminary data.</text>
</comment>
<protein>
    <submittedName>
        <fullName evidence="6">Glucose-methanol-choline oxidoreductase</fullName>
    </submittedName>
</protein>
<dbReference type="PANTHER" id="PTHR45968:SF31">
    <property type="entry name" value="GLUCOSE-METHANOL-CHOLINE (GMC) OXIDOREDUCTASE FAMILY PROTEIN"/>
    <property type="match status" value="1"/>
</dbReference>
<dbReference type="PANTHER" id="PTHR45968">
    <property type="entry name" value="OSJNBA0019K04.7 PROTEIN"/>
    <property type="match status" value="1"/>
</dbReference>
<dbReference type="SUPFAM" id="SSF51905">
    <property type="entry name" value="FAD/NAD(P)-binding domain"/>
    <property type="match status" value="1"/>
</dbReference>
<dbReference type="InterPro" id="IPR012340">
    <property type="entry name" value="NA-bd_OB-fold"/>
</dbReference>
<evidence type="ECO:0000256" key="4">
    <source>
        <dbReference type="ARBA" id="ARBA00022827"/>
    </source>
</evidence>
<dbReference type="Gene3D" id="3.50.50.60">
    <property type="entry name" value="FAD/NAD(P)-binding domain"/>
    <property type="match status" value="3"/>
</dbReference>
<dbReference type="Gene3D" id="2.40.50.140">
    <property type="entry name" value="Nucleic acid-binding proteins"/>
    <property type="match status" value="1"/>
</dbReference>
<dbReference type="PROSITE" id="PS00623">
    <property type="entry name" value="GMC_OXRED_1"/>
    <property type="match status" value="1"/>
</dbReference>
<dbReference type="SUPFAM" id="SSF50249">
    <property type="entry name" value="Nucleic acid-binding proteins"/>
    <property type="match status" value="1"/>
</dbReference>
<feature type="domain" description="Glucose-methanol-choline oxidoreductase N-terminal" evidence="5">
    <location>
        <begin position="231"/>
        <end position="254"/>
    </location>
</feature>
<dbReference type="STRING" id="35608.A0A2U1PH17"/>
<dbReference type="InterPro" id="IPR051871">
    <property type="entry name" value="GMC_Oxidoreductase-Related"/>
</dbReference>
<reference evidence="6 7" key="1">
    <citation type="journal article" date="2018" name="Mol. Plant">
        <title>The genome of Artemisia annua provides insight into the evolution of Asteraceae family and artemisinin biosynthesis.</title>
        <authorList>
            <person name="Shen Q."/>
            <person name="Zhang L."/>
            <person name="Liao Z."/>
            <person name="Wang S."/>
            <person name="Yan T."/>
            <person name="Shi P."/>
            <person name="Liu M."/>
            <person name="Fu X."/>
            <person name="Pan Q."/>
            <person name="Wang Y."/>
            <person name="Lv Z."/>
            <person name="Lu X."/>
            <person name="Zhang F."/>
            <person name="Jiang W."/>
            <person name="Ma Y."/>
            <person name="Chen M."/>
            <person name="Hao X."/>
            <person name="Li L."/>
            <person name="Tang Y."/>
            <person name="Lv G."/>
            <person name="Zhou Y."/>
            <person name="Sun X."/>
            <person name="Brodelius P.E."/>
            <person name="Rose J.K.C."/>
            <person name="Tang K."/>
        </authorList>
    </citation>
    <scope>NUCLEOTIDE SEQUENCE [LARGE SCALE GENOMIC DNA]</scope>
    <source>
        <strain evidence="7">cv. Huhao1</strain>
        <tissue evidence="6">Leaf</tissue>
    </source>
</reference>
<dbReference type="InterPro" id="IPR003871">
    <property type="entry name" value="RFA1B/D_OB_1st"/>
</dbReference>
<dbReference type="AlphaFoldDB" id="A0A2U1PH17"/>
<dbReference type="Pfam" id="PF05199">
    <property type="entry name" value="GMC_oxred_C"/>
    <property type="match status" value="1"/>
</dbReference>